<reference evidence="1 2" key="2">
    <citation type="submission" date="2018-11" db="EMBL/GenBank/DDBJ databases">
        <authorList>
            <consortium name="Pathogen Informatics"/>
        </authorList>
    </citation>
    <scope>NUCLEOTIDE SEQUENCE [LARGE SCALE GENOMIC DNA]</scope>
</reference>
<dbReference type="EMBL" id="UYRT01116711">
    <property type="protein sequence ID" value="VDN49779.1"/>
    <property type="molecule type" value="Genomic_DNA"/>
</dbReference>
<reference evidence="3" key="1">
    <citation type="submission" date="2016-06" db="UniProtKB">
        <authorList>
            <consortium name="WormBaseParasite"/>
        </authorList>
    </citation>
    <scope>IDENTIFICATION</scope>
</reference>
<organism evidence="3">
    <name type="scientific">Gongylonema pulchrum</name>
    <dbReference type="NCBI Taxonomy" id="637853"/>
    <lineage>
        <taxon>Eukaryota</taxon>
        <taxon>Metazoa</taxon>
        <taxon>Ecdysozoa</taxon>
        <taxon>Nematoda</taxon>
        <taxon>Chromadorea</taxon>
        <taxon>Rhabditida</taxon>
        <taxon>Spirurina</taxon>
        <taxon>Spiruromorpha</taxon>
        <taxon>Spiruroidea</taxon>
        <taxon>Gongylonematidae</taxon>
        <taxon>Gongylonema</taxon>
    </lineage>
</organism>
<accession>A0A183F199</accession>
<dbReference type="WBParaSite" id="GPUH_0002702001-mRNA-1">
    <property type="protein sequence ID" value="GPUH_0002702001-mRNA-1"/>
    <property type="gene ID" value="GPUH_0002702001"/>
</dbReference>
<dbReference type="AlphaFoldDB" id="A0A183F199"/>
<evidence type="ECO:0000313" key="1">
    <source>
        <dbReference type="EMBL" id="VDN49779.1"/>
    </source>
</evidence>
<proteinExistence type="predicted"/>
<keyword evidence="2" id="KW-1185">Reference proteome</keyword>
<dbReference type="Proteomes" id="UP000271098">
    <property type="component" value="Unassembled WGS sequence"/>
</dbReference>
<evidence type="ECO:0000313" key="3">
    <source>
        <dbReference type="WBParaSite" id="GPUH_0002702001-mRNA-1"/>
    </source>
</evidence>
<sequence>MVEITFKRRHLTANDCKIAEWILIKQAQNEDELKKTAVSTAINNDGPISSRTRSHNVAAIKQQISKLESNNRLDGTLAGVFQAVVR</sequence>
<protein>
    <submittedName>
        <fullName evidence="3">Transposase</fullName>
    </submittedName>
</protein>
<evidence type="ECO:0000313" key="2">
    <source>
        <dbReference type="Proteomes" id="UP000271098"/>
    </source>
</evidence>
<name>A0A183F199_9BILA</name>
<gene>
    <name evidence="1" type="ORF">GPUH_LOCUS26990</name>
</gene>